<dbReference type="Pfam" id="PF08659">
    <property type="entry name" value="KR"/>
    <property type="match status" value="1"/>
</dbReference>
<evidence type="ECO:0000256" key="8">
    <source>
        <dbReference type="PROSITE-ProRule" id="PRU01363"/>
    </source>
</evidence>
<keyword evidence="5 12" id="KW-0808">Transferase</keyword>
<dbReference type="RefSeq" id="WP_113744904.1">
    <property type="nucleotide sequence ID" value="NZ_UAPV01000001.1"/>
</dbReference>
<dbReference type="InterPro" id="IPR018201">
    <property type="entry name" value="Ketoacyl_synth_AS"/>
</dbReference>
<keyword evidence="3" id="KW-0596">Phosphopantetheine</keyword>
<comment type="pathway">
    <text evidence="1">Lipid metabolism; fatty acid biosynthesis.</text>
</comment>
<evidence type="ECO:0000256" key="5">
    <source>
        <dbReference type="ARBA" id="ARBA00022679"/>
    </source>
</evidence>
<dbReference type="InterPro" id="IPR013968">
    <property type="entry name" value="PKS_KR"/>
</dbReference>
<dbReference type="SUPFAM" id="SSF53901">
    <property type="entry name" value="Thiolase-like"/>
    <property type="match status" value="1"/>
</dbReference>
<organism evidence="12 13">
    <name type="scientific">Anaerobiospirillum thomasii</name>
    <dbReference type="NCBI Taxonomy" id="179995"/>
    <lineage>
        <taxon>Bacteria</taxon>
        <taxon>Pseudomonadati</taxon>
        <taxon>Pseudomonadota</taxon>
        <taxon>Gammaproteobacteria</taxon>
        <taxon>Aeromonadales</taxon>
        <taxon>Succinivibrionaceae</taxon>
        <taxon>Anaerobiospirillum</taxon>
    </lineage>
</organism>
<dbReference type="SUPFAM" id="SSF55048">
    <property type="entry name" value="Probable ACP-binding domain of malonyl-CoA ACP transacylase"/>
    <property type="match status" value="1"/>
</dbReference>
<evidence type="ECO:0000259" key="10">
    <source>
        <dbReference type="PROSITE" id="PS52004"/>
    </source>
</evidence>
<dbReference type="PROSITE" id="PS52004">
    <property type="entry name" value="KS3_2"/>
    <property type="match status" value="1"/>
</dbReference>
<dbReference type="CDD" id="cd05195">
    <property type="entry name" value="enoyl_red"/>
    <property type="match status" value="1"/>
</dbReference>
<dbReference type="PROSITE" id="PS50075">
    <property type="entry name" value="CARRIER"/>
    <property type="match status" value="1"/>
</dbReference>
<dbReference type="PANTHER" id="PTHR43775">
    <property type="entry name" value="FATTY ACID SYNTHASE"/>
    <property type="match status" value="1"/>
</dbReference>
<dbReference type="Pfam" id="PF16197">
    <property type="entry name" value="KAsynt_C_assoc"/>
    <property type="match status" value="1"/>
</dbReference>
<comment type="similarity">
    <text evidence="2">Belongs to the short-chain dehydrogenases/reductases (SDR) family.</text>
</comment>
<evidence type="ECO:0000259" key="11">
    <source>
        <dbReference type="PROSITE" id="PS52019"/>
    </source>
</evidence>
<evidence type="ECO:0000256" key="4">
    <source>
        <dbReference type="ARBA" id="ARBA00022553"/>
    </source>
</evidence>
<dbReference type="SUPFAM" id="SSF52151">
    <property type="entry name" value="FabD/lysophospholipase-like"/>
    <property type="match status" value="1"/>
</dbReference>
<dbReference type="InterPro" id="IPR036291">
    <property type="entry name" value="NAD(P)-bd_dom_sf"/>
</dbReference>
<dbReference type="Gene3D" id="1.10.1200.10">
    <property type="entry name" value="ACP-like"/>
    <property type="match status" value="1"/>
</dbReference>
<feature type="region of interest" description="N-terminal hotdog fold" evidence="8">
    <location>
        <begin position="908"/>
        <end position="1036"/>
    </location>
</feature>
<dbReference type="GO" id="GO:0006633">
    <property type="term" value="P:fatty acid biosynthetic process"/>
    <property type="evidence" value="ECO:0007669"/>
    <property type="project" value="UniProtKB-UniPathway"/>
</dbReference>
<dbReference type="GO" id="GO:0004312">
    <property type="term" value="F:fatty acid synthase activity"/>
    <property type="evidence" value="ECO:0007669"/>
    <property type="project" value="TreeGrafter"/>
</dbReference>
<protein>
    <submittedName>
        <fullName evidence="12">Beta-ketoacyl-acyl-carrier-protein synthase I</fullName>
        <ecNumber evidence="12">2.3.1.41</ecNumber>
    </submittedName>
</protein>
<proteinExistence type="inferred from homology"/>
<evidence type="ECO:0000256" key="7">
    <source>
        <dbReference type="ARBA" id="ARBA00023268"/>
    </source>
</evidence>
<evidence type="ECO:0000256" key="2">
    <source>
        <dbReference type="ARBA" id="ARBA00006484"/>
    </source>
</evidence>
<dbReference type="Pfam" id="PF08240">
    <property type="entry name" value="ADH_N"/>
    <property type="match status" value="1"/>
</dbReference>
<feature type="active site" description="Proton donor; for dehydratase activity" evidence="8">
    <location>
        <position position="1106"/>
    </location>
</feature>
<dbReference type="Gene3D" id="3.40.50.720">
    <property type="entry name" value="NAD(P)-binding Rossmann-like Domain"/>
    <property type="match status" value="2"/>
</dbReference>
<evidence type="ECO:0000256" key="1">
    <source>
        <dbReference type="ARBA" id="ARBA00005194"/>
    </source>
</evidence>
<dbReference type="InterPro" id="IPR014031">
    <property type="entry name" value="Ketoacyl_synth_C"/>
</dbReference>
<dbReference type="InterPro" id="IPR009081">
    <property type="entry name" value="PP-bd_ACP"/>
</dbReference>
<dbReference type="InterPro" id="IPR011032">
    <property type="entry name" value="GroES-like_sf"/>
</dbReference>
<dbReference type="InterPro" id="IPR042104">
    <property type="entry name" value="PKS_dehydratase_sf"/>
</dbReference>
<dbReference type="PROSITE" id="PS52019">
    <property type="entry name" value="PKS_MFAS_DH"/>
    <property type="match status" value="1"/>
</dbReference>
<dbReference type="InterPro" id="IPR001227">
    <property type="entry name" value="Ac_transferase_dom_sf"/>
</dbReference>
<dbReference type="InterPro" id="IPR049552">
    <property type="entry name" value="PKS_DH_N"/>
</dbReference>
<keyword evidence="6" id="KW-0521">NADP</keyword>
<evidence type="ECO:0000256" key="6">
    <source>
        <dbReference type="ARBA" id="ARBA00022857"/>
    </source>
</evidence>
<name>A0A2X0WKC5_9GAMM</name>
<dbReference type="InterPro" id="IPR014043">
    <property type="entry name" value="Acyl_transferase_dom"/>
</dbReference>
<dbReference type="Gene3D" id="3.30.70.3290">
    <property type="match status" value="1"/>
</dbReference>
<dbReference type="Pfam" id="PF00107">
    <property type="entry name" value="ADH_zinc_N"/>
    <property type="match status" value="1"/>
</dbReference>
<evidence type="ECO:0000259" key="9">
    <source>
        <dbReference type="PROSITE" id="PS50075"/>
    </source>
</evidence>
<dbReference type="InterPro" id="IPR014030">
    <property type="entry name" value="Ketoacyl_synth_N"/>
</dbReference>
<dbReference type="InterPro" id="IPR016036">
    <property type="entry name" value="Malonyl_transacylase_ACP-bd"/>
</dbReference>
<reference evidence="12 13" key="1">
    <citation type="submission" date="2018-06" db="EMBL/GenBank/DDBJ databases">
        <authorList>
            <consortium name="Pathogen Informatics"/>
            <person name="Doyle S."/>
        </authorList>
    </citation>
    <scope>NUCLEOTIDE SEQUENCE [LARGE SCALE GENOMIC DNA]</scope>
    <source>
        <strain evidence="12 13">NCTC13093</strain>
    </source>
</reference>
<dbReference type="Gene3D" id="3.90.180.10">
    <property type="entry name" value="Medium-chain alcohol dehydrogenases, catalytic domain"/>
    <property type="match status" value="1"/>
</dbReference>
<dbReference type="Pfam" id="PF00550">
    <property type="entry name" value="PP-binding"/>
    <property type="match status" value="1"/>
</dbReference>
<dbReference type="GO" id="GO:0016491">
    <property type="term" value="F:oxidoreductase activity"/>
    <property type="evidence" value="ECO:0007669"/>
    <property type="project" value="InterPro"/>
</dbReference>
<dbReference type="Gene3D" id="3.40.47.10">
    <property type="match status" value="1"/>
</dbReference>
<dbReference type="GO" id="GO:0004315">
    <property type="term" value="F:3-oxoacyl-[acyl-carrier-protein] synthase activity"/>
    <property type="evidence" value="ECO:0007669"/>
    <property type="project" value="UniProtKB-EC"/>
</dbReference>
<dbReference type="InterPro" id="IPR020841">
    <property type="entry name" value="PKS_Beta-ketoAc_synthase_dom"/>
</dbReference>
<dbReference type="Gene3D" id="3.40.366.10">
    <property type="entry name" value="Malonyl-Coenzyme A Acyl Carrier Protein, domain 2"/>
    <property type="match status" value="1"/>
</dbReference>
<dbReference type="SMART" id="SM00829">
    <property type="entry name" value="PKS_ER"/>
    <property type="match status" value="1"/>
</dbReference>
<dbReference type="Pfam" id="PF21089">
    <property type="entry name" value="PKS_DH_N"/>
    <property type="match status" value="1"/>
</dbReference>
<dbReference type="InterPro" id="IPR013154">
    <property type="entry name" value="ADH-like_N"/>
</dbReference>
<dbReference type="Pfam" id="PF00109">
    <property type="entry name" value="ketoacyl-synt"/>
    <property type="match status" value="1"/>
</dbReference>
<sequence length="2574" mass="283470">MRKPKIAIVGIGLRLPGNLKTLDSYFKALENKSDLVKRVTDDRFKTDLFESSIENTKGHSTTFCAGVIDNIYNFDYKAFNLSKNEVESMDVQQRLCLMMTLDALSNANLSPKDIASTNTAVFIGAASTDMAMSKADDLPAISSYGMTGTNLSIISNRLSYYFDLHGPSMTIDTACSSSLVALDQAVNFIAANPDCMAITGGVNALLSPLPFIGFSQAHMLSPDGRCKVFDESANGYVRAEGGAILILKTLDRALADNDHIIATIVDSKVNQDGRTMGISLPSDRSQQELLESLYKDKDLSRLVYVEAHGTGTLVGDPIEVGSIGRALGSKVAADYKRPLYIGSAKSNLGHLETASGMAGLLKAIAILKNKKIPPSIHIKKLNPKIDFDTLGVQVVQEELSLPKVSGSELIGINSFGFGGTNAHVIIEAYDDNKSTCVHTSKDDAKALNNTDKKADTDALNVVLERFFKVSAASASALYNLVKAYDEQINEDNYKAVIATSYYTQSEFELCLYLKADSFKVLKTSIAEFLDNKDSVSGANFEVVSRLKNQAKSMFVFSGNGSQYVGMGRELLSASPVFGSLFGEVDRALLQYQDWSVIDYINQDAKLWDLADTKIVQPIVFAIEVVLCRYLELYGIKADGVCGHSVGEVAAAYYCKALTLNEACNVIVCRSKAQAKTYNMGDMAVVKIDKALLLNIMQEGGFTDKVEIAAENTHKSFTLSGDKEALHGLVDTLKKDFGVGAKILSLNYPFHSFYMDVIKDDLLLDLGSLHDGQSQKIEYDFYTATKGLLRKGESLSRDYWWHNIRNQVKFADAIESALNDGFVNFVEIGPRDILLHYVKDIASTYGKSVNTLSFIAKKGAKLRHELCCALSSPMFVKTQAVFAKEDIDRNLSLPLYPFDDIFVPSKISNENLGVFRYSYDELLGKKTPYESDCYINEFDLKRNPYFNDHIVFKECVLPAAALINIALTASHDIKDSSVVALDDFVIKSSTRFNEHDIVQLKTKVSGTALSIASKIYNDNGSFEEIVKASVAKATAMPVCTMCFADDNSCSLIDIDEFYKKALSFGIEYKNCFKSVLEIKRRDDMLYMRIDNKEHFNNSSKLNIYALDGILQSLFAFLDDSEGRSFDLMLPSLISKIRVNKDVSSSASISVCIRLNRINRYNAVVDCFVFNDKLECLMSMHGVRYIRFAQHGVKLDGLFANRVRTLRSLIDDTIDSTLATALKDKALSAAPGDDTLDKLSSHEDKLNYLNVLICLAIMSNVRVFDSYADVKSIFGIEQIIDDKEQERVALAVYLCDFLCAYNLAIKDEQGRYTIDRELEDADIDDVFSSLVRQYPECFAPAEIICRTACVIKALLEGDENIDTLFGFGKDNIYDSYFLQNEAVNDLSVTIASFVGDMVELYTQKDKVLRVLDINYKNDIVLDSLESSIASGKVEYILVVKDAEHKNLISGKYEYLRKLKVVALDELSALDDGSFDLLISNNALCDAAFASQFAALVSKLKAGAIIAGFDLKDSSYNNYICTLLSFADRYHDLRLNSDILHSLIENCAFKVAIENHVLHTTDNYDFYIKQIGCAASTLKDNSTAATLEQDNSSCSCVSYFDKNMAAEHLTVSASYKKAIADFIENTAVITDTNVCSIFKEGSRLYDLSSLYQDSCDLYRQRITYKGFAHRHVVFDFNSLEHIHDYRELGSLCERISKVMLCLASNDLPKSISILLPYCKELIETSDDNSISANVALSDQSQKMGQYDLYSQDILAFALLNLVRTIRNELSVDIRVLSVKDDDISYCHALLDLASSMQSFDSDNVNEVFINGCLRESVEFVYEDSTIDPTCQNLSYRLDFKQQGSIKSLSFVPEDLGELEDDEILIRNCAVGLNYRDVMWAMGLLPAEALENGYSGQSLGLECAGVAVKTGKAVEGVAVNDRVLAFTRHCFGNYVKAKVESVFKIPQNMSFNNAASLPVAFLTAYYSIVTKAQALKGESILIHGAAGGVGLAAVQIALDLGLEIYATAGTVHKRQMLQRIGVKHVYDSRSLDFAEQILKDTEGKGLDIVLNSLYKDGALSSIRLLRPFGRFIELGKRDFFENNALNLKIFKDNLSFMGVDVDELLVYKKDLAIKLLNEVLEKFENGTYHPLFKSVYSALQVKKAFLDMKSSLHIGKIVVDFNGFVQKHDDIVKSSGSTCNTDSDALSTNEIAGHKSRSLSDSSEKRSGSYLITGGTGGMGLSLASYLIEKGAKHIYLTGRKTLTASIEQTLQALMAGGTCQVDYISLDVTDFKKVASFAQTIKSSGARIDGFYHAAVQLHDAYLKDLGASDYELLIHTKADGAANILKAFASEEIPFAYTVLFSSITTVFGNEGQANYVAANAMVEAYAAKLRQYGHNIVALLLGPIGDVGLLKGNDKLLSIFESKLGLGALKARDVIESMHKALDYNDNYSICSIALDSIGTLNCIKESRFDTLCGQYGVAGVQSESSLVDTILNSPSDVAAQALTLRIVDLISSQLGVEADKINTSVNLIDLGIDSLSLMEIMAVLERDLKIKTSVAALSGRSTIEGIALYCVNKIKGTEDDSIVADLHRQHGLKQ</sequence>
<dbReference type="PROSITE" id="PS00606">
    <property type="entry name" value="KS3_1"/>
    <property type="match status" value="1"/>
</dbReference>
<feature type="domain" description="PKS/mFAS DH" evidence="11">
    <location>
        <begin position="908"/>
        <end position="1192"/>
    </location>
</feature>
<dbReference type="CDD" id="cd05274">
    <property type="entry name" value="KR_FAS_SDR_x"/>
    <property type="match status" value="1"/>
</dbReference>
<accession>A0A2X0WKC5</accession>
<gene>
    <name evidence="12" type="ORF">NCTC13093_02311</name>
</gene>
<dbReference type="Gene3D" id="3.10.129.110">
    <property type="entry name" value="Polyketide synthase dehydratase"/>
    <property type="match status" value="1"/>
</dbReference>
<evidence type="ECO:0000313" key="12">
    <source>
        <dbReference type="EMBL" id="SPT70887.1"/>
    </source>
</evidence>
<dbReference type="InterPro" id="IPR016035">
    <property type="entry name" value="Acyl_Trfase/lysoPLipase"/>
</dbReference>
<keyword evidence="7" id="KW-0511">Multifunctional enzyme</keyword>
<dbReference type="InterPro" id="IPR016039">
    <property type="entry name" value="Thiolase-like"/>
</dbReference>
<dbReference type="Pfam" id="PF02801">
    <property type="entry name" value="Ketoacyl-synt_C"/>
    <property type="match status" value="1"/>
</dbReference>
<dbReference type="InterPro" id="IPR049900">
    <property type="entry name" value="PKS_mFAS_DH"/>
</dbReference>
<keyword evidence="4" id="KW-0597">Phosphoprotein</keyword>
<keyword evidence="12" id="KW-0012">Acyltransferase</keyword>
<evidence type="ECO:0000313" key="13">
    <source>
        <dbReference type="Proteomes" id="UP000250086"/>
    </source>
</evidence>
<dbReference type="PANTHER" id="PTHR43775:SF37">
    <property type="entry name" value="SI:DKEY-61P9.11"/>
    <property type="match status" value="1"/>
</dbReference>
<dbReference type="InterPro" id="IPR020843">
    <property type="entry name" value="ER"/>
</dbReference>
<dbReference type="UniPathway" id="UPA00094"/>
<dbReference type="InterPro" id="IPR032821">
    <property type="entry name" value="PKS_assoc"/>
</dbReference>
<dbReference type="SMART" id="SM00825">
    <property type="entry name" value="PKS_KS"/>
    <property type="match status" value="1"/>
</dbReference>
<dbReference type="InterPro" id="IPR050091">
    <property type="entry name" value="PKS_NRPS_Biosynth_Enz"/>
</dbReference>
<dbReference type="SMART" id="SM00827">
    <property type="entry name" value="PKS_AT"/>
    <property type="match status" value="1"/>
</dbReference>
<feature type="domain" description="Carrier" evidence="9">
    <location>
        <begin position="2480"/>
        <end position="2554"/>
    </location>
</feature>
<dbReference type="InterPro" id="IPR057326">
    <property type="entry name" value="KR_dom"/>
</dbReference>
<evidence type="ECO:0000256" key="3">
    <source>
        <dbReference type="ARBA" id="ARBA00022450"/>
    </source>
</evidence>
<dbReference type="SUPFAM" id="SSF51735">
    <property type="entry name" value="NAD(P)-binding Rossmann-fold domains"/>
    <property type="match status" value="2"/>
</dbReference>
<dbReference type="EMBL" id="UAPV01000001">
    <property type="protein sequence ID" value="SPT70887.1"/>
    <property type="molecule type" value="Genomic_DNA"/>
</dbReference>
<feature type="domain" description="Ketosynthase family 3 (KS3)" evidence="10">
    <location>
        <begin position="3"/>
        <end position="428"/>
    </location>
</feature>
<dbReference type="SUPFAM" id="SSF50129">
    <property type="entry name" value="GroES-like"/>
    <property type="match status" value="1"/>
</dbReference>
<dbReference type="Pfam" id="PF00698">
    <property type="entry name" value="Acyl_transf_1"/>
    <property type="match status" value="1"/>
</dbReference>
<dbReference type="CDD" id="cd00833">
    <property type="entry name" value="PKS"/>
    <property type="match status" value="1"/>
</dbReference>
<dbReference type="FunFam" id="3.40.50.720:FF:000209">
    <property type="entry name" value="Polyketide synthase Pks12"/>
    <property type="match status" value="1"/>
</dbReference>
<feature type="region of interest" description="C-terminal hotdog fold" evidence="8">
    <location>
        <begin position="1047"/>
        <end position="1192"/>
    </location>
</feature>
<dbReference type="SUPFAM" id="SSF47336">
    <property type="entry name" value="ACP-like"/>
    <property type="match status" value="1"/>
</dbReference>
<dbReference type="InterPro" id="IPR036736">
    <property type="entry name" value="ACP-like_sf"/>
</dbReference>
<dbReference type="Proteomes" id="UP000250086">
    <property type="component" value="Unassembled WGS sequence"/>
</dbReference>
<dbReference type="SMART" id="SM00822">
    <property type="entry name" value="PKS_KR"/>
    <property type="match status" value="1"/>
</dbReference>
<dbReference type="InterPro" id="IPR013149">
    <property type="entry name" value="ADH-like_C"/>
</dbReference>
<dbReference type="EC" id="2.3.1.41" evidence="12"/>
<keyword evidence="13" id="KW-1185">Reference proteome</keyword>
<feature type="active site" description="Proton acceptor; for dehydratase activity" evidence="8">
    <location>
        <position position="948"/>
    </location>
</feature>